<evidence type="ECO:0000256" key="2">
    <source>
        <dbReference type="SAM" id="Phobius"/>
    </source>
</evidence>
<feature type="transmembrane region" description="Helical" evidence="2">
    <location>
        <begin position="315"/>
        <end position="343"/>
    </location>
</feature>
<keyword evidence="2" id="KW-0472">Membrane</keyword>
<organism evidence="4 5">
    <name type="scientific">Serendipita indica (strain DSM 11827)</name>
    <name type="common">Root endophyte fungus</name>
    <name type="synonym">Piriformospora indica</name>
    <dbReference type="NCBI Taxonomy" id="1109443"/>
    <lineage>
        <taxon>Eukaryota</taxon>
        <taxon>Fungi</taxon>
        <taxon>Dikarya</taxon>
        <taxon>Basidiomycota</taxon>
        <taxon>Agaricomycotina</taxon>
        <taxon>Agaricomycetes</taxon>
        <taxon>Sebacinales</taxon>
        <taxon>Serendipitaceae</taxon>
        <taxon>Serendipita</taxon>
    </lineage>
</organism>
<feature type="compositionally biased region" description="Basic and acidic residues" evidence="1">
    <location>
        <begin position="657"/>
        <end position="671"/>
    </location>
</feature>
<sequence length="707" mass="79363">MEAVIRWLISNAFFFLFLQVGHSLVAAELLDWSSPLYTFDGSWTRQSDGYSTYDGSWYLSFRGLFFHLLFRHTVTRKPGSSFSVPSQPGVTISVWADGSSYNSHQNGDLSNITLLHGDHQVLFHAKSTGSEPYLFKGIYLEFNKTSPSFTPETLGLHASSVPTDALILEPDSDCVKKSWQWDTNMNEWGNNNNTVVVSGMRTTSGVPAVTVFFWGTGLWLFGPNYISRDYVEISSRVDKGDIVKKQYGATKRDQPVYQALLWQVTGLSEGIHAVDLWFRADVFDTTYFDYFRVAGNLTNCGIFEGSAATRQEHSLWWYGQIIWILTGGIFLAGLTLICCWCLCAEPRTRTRFAARTMAVLAEIERKRLEEEETTRRDTESVHVQPLPTDASIMDSPRSMESPPATVVPFSMSTPRRSPHETLEPIQHTLPFIWTGIGPYYAAPTWRGDLHSYPPPPRQQRKSRPVNTPYVPTSILEYENTSAPGTDIPVTEDEHTRPIVSTNGDEDRYLRPAERQQRTHHEHNHRASHPSSLPQIHISHAPTSQDNALLLVPGQPHPESGPSRQQLQPELQSPPGVTRAPEWNTPPPAYLTELNTPRRPFGLLSQGDLGRLVNRVTALRGHNRAMGQDEVILENRTLEKPSSATLRVTVPDELEEGPSERRGEGEDQRSDVPGEMDEEDPVEILARRIAEEDPDGTAGSPHSPTSPR</sequence>
<dbReference type="Gene3D" id="2.60.120.260">
    <property type="entry name" value="Galactose-binding domain-like"/>
    <property type="match status" value="1"/>
</dbReference>
<feature type="signal peptide" evidence="3">
    <location>
        <begin position="1"/>
        <end position="23"/>
    </location>
</feature>
<feature type="region of interest" description="Disordered" evidence="1">
    <location>
        <begin position="646"/>
        <end position="707"/>
    </location>
</feature>
<evidence type="ECO:0000313" key="5">
    <source>
        <dbReference type="Proteomes" id="UP000007148"/>
    </source>
</evidence>
<dbReference type="OrthoDB" id="3234968at2759"/>
<dbReference type="HOGENOM" id="CLU_474212_0_0_1"/>
<feature type="region of interest" description="Disordered" evidence="1">
    <location>
        <begin position="474"/>
        <end position="595"/>
    </location>
</feature>
<feature type="chain" id="PRO_5003469480" evidence="3">
    <location>
        <begin position="24"/>
        <end position="707"/>
    </location>
</feature>
<keyword evidence="2" id="KW-1133">Transmembrane helix</keyword>
<name>G4TXB5_SERID</name>
<feature type="compositionally biased region" description="Basic and acidic residues" evidence="1">
    <location>
        <begin position="504"/>
        <end position="518"/>
    </location>
</feature>
<evidence type="ECO:0000256" key="1">
    <source>
        <dbReference type="SAM" id="MobiDB-lite"/>
    </source>
</evidence>
<gene>
    <name evidence="4" type="ORF">PIIN_09954</name>
</gene>
<comment type="caution">
    <text evidence="4">The sequence shown here is derived from an EMBL/GenBank/DDBJ whole genome shotgun (WGS) entry which is preliminary data.</text>
</comment>
<keyword evidence="3" id="KW-0732">Signal</keyword>
<feature type="compositionally biased region" description="Polar residues" evidence="1">
    <location>
        <begin position="561"/>
        <end position="570"/>
    </location>
</feature>
<keyword evidence="5" id="KW-1185">Reference proteome</keyword>
<reference evidence="4 5" key="1">
    <citation type="journal article" date="2011" name="PLoS Pathog.">
        <title>Endophytic Life Strategies Decoded by Genome and Transcriptome Analyses of the Mutualistic Root Symbiont Piriformospora indica.</title>
        <authorList>
            <person name="Zuccaro A."/>
            <person name="Lahrmann U."/>
            <person name="Guldener U."/>
            <person name="Langen G."/>
            <person name="Pfiffi S."/>
            <person name="Biedenkopf D."/>
            <person name="Wong P."/>
            <person name="Samans B."/>
            <person name="Grimm C."/>
            <person name="Basiewicz M."/>
            <person name="Murat C."/>
            <person name="Martin F."/>
            <person name="Kogel K.H."/>
        </authorList>
    </citation>
    <scope>NUCLEOTIDE SEQUENCE [LARGE SCALE GENOMIC DNA]</scope>
    <source>
        <strain evidence="4 5">DSM 11827</strain>
    </source>
</reference>
<evidence type="ECO:0000256" key="3">
    <source>
        <dbReference type="SAM" id="SignalP"/>
    </source>
</evidence>
<dbReference type="EMBL" id="CAFZ01000564">
    <property type="protein sequence ID" value="CCA75958.1"/>
    <property type="molecule type" value="Genomic_DNA"/>
</dbReference>
<evidence type="ECO:0000313" key="4">
    <source>
        <dbReference type="EMBL" id="CCA75958.1"/>
    </source>
</evidence>
<proteinExistence type="predicted"/>
<dbReference type="InParanoid" id="G4TXB5"/>
<keyword evidence="2" id="KW-0812">Transmembrane</keyword>
<dbReference type="AlphaFoldDB" id="G4TXB5"/>
<dbReference type="Proteomes" id="UP000007148">
    <property type="component" value="Unassembled WGS sequence"/>
</dbReference>
<protein>
    <submittedName>
        <fullName evidence="4">Uncharacterized protein</fullName>
    </submittedName>
</protein>
<accession>G4TXB5</accession>